<accession>A0A1H2IA16</accession>
<dbReference type="InterPro" id="IPR011059">
    <property type="entry name" value="Metal-dep_hydrolase_composite"/>
</dbReference>
<evidence type="ECO:0000313" key="3">
    <source>
        <dbReference type="EMBL" id="SDU40881.1"/>
    </source>
</evidence>
<dbReference type="GO" id="GO:0016810">
    <property type="term" value="F:hydrolase activity, acting on carbon-nitrogen (but not peptide) bonds"/>
    <property type="evidence" value="ECO:0007669"/>
    <property type="project" value="InterPro"/>
</dbReference>
<dbReference type="PANTHER" id="PTHR43135:SF3">
    <property type="entry name" value="ALPHA-D-RIBOSE 1-METHYLPHOSPHONATE 5-TRIPHOSPHATE DIPHOSPHATASE"/>
    <property type="match status" value="1"/>
</dbReference>
<dbReference type="AlphaFoldDB" id="A0A1H2IA16"/>
<evidence type="ECO:0000313" key="4">
    <source>
        <dbReference type="Proteomes" id="UP000182977"/>
    </source>
</evidence>
<dbReference type="SUPFAM" id="SSF51556">
    <property type="entry name" value="Metallo-dependent hydrolases"/>
    <property type="match status" value="1"/>
</dbReference>
<evidence type="ECO:0000256" key="1">
    <source>
        <dbReference type="SAM" id="MobiDB-lite"/>
    </source>
</evidence>
<sequence length="528" mass="56568">MPAAPSPPDDEGMNPTPSRRNLIAGGLAASLLGVVAPRAAATAASPAATTATGAPRGVAFTHATVIDVERGRRMADTTVVVRGDRIARVGPSAQVPIPPGVRAVDLRGAFLIPGLVDVHVHSSFPNIEPALYVANGVTTVREMSGRDELHDWRDQADAGELLGPRWVIASRIIDGAPTIWDPNLVDVVEAGTAAEGRVAVRDAVAQGADAVKVYSRLKPDVYRAIVHEARRRGIAVVGHTPDELDVAEASDLGQASIEHLFTVFVATSRDERELRRRIAEIRLDRGDYNGWFNRLHPIDLQAMRSYDHDKAARLFDRFARNGTHQVPTMVMHQALNHARTLDLSDPRRRYLPQPILEVLDRVLRDWYLAGRTPELDGEWAAKSEHQLQLIGAMHAAGVPLLAGTDTGTCAVFPGFSLHDELRQLVQAGLSTADALRAATVEPARFLGDRRAGRIATGAPADLVVLAADPLADIANTQRIDGVVTSGRYLDSAERQAVLDRVAEEAAAMSPDAVVAGCACHGPVNPASV</sequence>
<dbReference type="Pfam" id="PF01979">
    <property type="entry name" value="Amidohydro_1"/>
    <property type="match status" value="1"/>
</dbReference>
<reference evidence="4" key="1">
    <citation type="submission" date="2016-10" db="EMBL/GenBank/DDBJ databases">
        <authorList>
            <person name="Varghese N."/>
            <person name="Submissions S."/>
        </authorList>
    </citation>
    <scope>NUCLEOTIDE SEQUENCE [LARGE SCALE GENOMIC DNA]</scope>
    <source>
        <strain evidence="4">DSM 45079</strain>
    </source>
</reference>
<dbReference type="EMBL" id="LT629791">
    <property type="protein sequence ID" value="SDU40881.1"/>
    <property type="molecule type" value="Genomic_DNA"/>
</dbReference>
<dbReference type="InterPro" id="IPR006311">
    <property type="entry name" value="TAT_signal"/>
</dbReference>
<gene>
    <name evidence="3" type="ORF">SAMN04488563_1546</name>
</gene>
<dbReference type="Gene3D" id="2.30.40.10">
    <property type="entry name" value="Urease, subunit C, domain 1"/>
    <property type="match status" value="1"/>
</dbReference>
<protein>
    <submittedName>
        <fullName evidence="3">Imidazolonepropionase</fullName>
    </submittedName>
</protein>
<dbReference type="PANTHER" id="PTHR43135">
    <property type="entry name" value="ALPHA-D-RIBOSE 1-METHYLPHOSPHONATE 5-TRIPHOSPHATE DIPHOSPHATASE"/>
    <property type="match status" value="1"/>
</dbReference>
<dbReference type="SUPFAM" id="SSF51338">
    <property type="entry name" value="Composite domain of metallo-dependent hydrolases"/>
    <property type="match status" value="1"/>
</dbReference>
<proteinExistence type="predicted"/>
<name>A0A1H2IA16_9ACTN</name>
<keyword evidence="4" id="KW-1185">Reference proteome</keyword>
<evidence type="ECO:0000259" key="2">
    <source>
        <dbReference type="Pfam" id="PF01979"/>
    </source>
</evidence>
<dbReference type="PROSITE" id="PS51318">
    <property type="entry name" value="TAT"/>
    <property type="match status" value="1"/>
</dbReference>
<dbReference type="InterPro" id="IPR006680">
    <property type="entry name" value="Amidohydro-rel"/>
</dbReference>
<dbReference type="Proteomes" id="UP000182977">
    <property type="component" value="Chromosome I"/>
</dbReference>
<dbReference type="InterPro" id="IPR051781">
    <property type="entry name" value="Metallo-dep_Hydrolase"/>
</dbReference>
<organism evidence="3 4">
    <name type="scientific">Jiangella alkaliphila</name>
    <dbReference type="NCBI Taxonomy" id="419479"/>
    <lineage>
        <taxon>Bacteria</taxon>
        <taxon>Bacillati</taxon>
        <taxon>Actinomycetota</taxon>
        <taxon>Actinomycetes</taxon>
        <taxon>Jiangellales</taxon>
        <taxon>Jiangellaceae</taxon>
        <taxon>Jiangella</taxon>
    </lineage>
</organism>
<feature type="domain" description="Amidohydrolase-related" evidence="2">
    <location>
        <begin position="110"/>
        <end position="487"/>
    </location>
</feature>
<dbReference type="STRING" id="419479.SAMN04488563_1546"/>
<feature type="region of interest" description="Disordered" evidence="1">
    <location>
        <begin position="1"/>
        <end position="20"/>
    </location>
</feature>
<dbReference type="Gene3D" id="3.20.20.140">
    <property type="entry name" value="Metal-dependent hydrolases"/>
    <property type="match status" value="2"/>
</dbReference>
<dbReference type="InterPro" id="IPR032466">
    <property type="entry name" value="Metal_Hydrolase"/>
</dbReference>